<dbReference type="EMBL" id="KZ559519">
    <property type="protein sequence ID" value="PLN83433.1"/>
    <property type="molecule type" value="Genomic_DNA"/>
</dbReference>
<sequence>MTYSGLDFIILVPNPARSIDSIRKPSATRPQVLYVYTHILRTVQGTLRKSPWFDDHVYLGDKHWSILTGVHVPTGLPVRFSCGDGLPSSIEYIQDYLAEYPSARPLYMTVRLILETRAL</sequence>
<evidence type="ECO:0000313" key="2">
    <source>
        <dbReference type="Proteomes" id="UP000235023"/>
    </source>
</evidence>
<dbReference type="AlphaFoldDB" id="A0A2J5I190"/>
<organism evidence="1 2">
    <name type="scientific">Aspergillus taichungensis</name>
    <dbReference type="NCBI Taxonomy" id="482145"/>
    <lineage>
        <taxon>Eukaryota</taxon>
        <taxon>Fungi</taxon>
        <taxon>Dikarya</taxon>
        <taxon>Ascomycota</taxon>
        <taxon>Pezizomycotina</taxon>
        <taxon>Eurotiomycetes</taxon>
        <taxon>Eurotiomycetidae</taxon>
        <taxon>Eurotiales</taxon>
        <taxon>Aspergillaceae</taxon>
        <taxon>Aspergillus</taxon>
        <taxon>Aspergillus subgen. Circumdati</taxon>
    </lineage>
</organism>
<gene>
    <name evidence="1" type="ORF">BDW42DRAFT_192299</name>
</gene>
<dbReference type="Proteomes" id="UP000235023">
    <property type="component" value="Unassembled WGS sequence"/>
</dbReference>
<dbReference type="OrthoDB" id="273917at2759"/>
<accession>A0A2J5I190</accession>
<name>A0A2J5I190_9EURO</name>
<protein>
    <submittedName>
        <fullName evidence="1">Uncharacterized protein</fullName>
    </submittedName>
</protein>
<reference evidence="2" key="1">
    <citation type="submission" date="2017-12" db="EMBL/GenBank/DDBJ databases">
        <authorList>
            <consortium name="DOE Joint Genome Institute"/>
            <person name="Mondo S.J."/>
            <person name="Kjaerbolling I."/>
            <person name="Vesth T.C."/>
            <person name="Frisvad J.C."/>
            <person name="Nybo J.L."/>
            <person name="Theobald S."/>
            <person name="Kuo A."/>
            <person name="Bowyer P."/>
            <person name="Matsuda Y."/>
            <person name="Lyhne E.K."/>
            <person name="Kogle M.E."/>
            <person name="Clum A."/>
            <person name="Lipzen A."/>
            <person name="Salamov A."/>
            <person name="Ngan C.Y."/>
            <person name="Daum C."/>
            <person name="Chiniquy J."/>
            <person name="Barry K."/>
            <person name="LaButti K."/>
            <person name="Haridas S."/>
            <person name="Simmons B.A."/>
            <person name="Magnuson J.K."/>
            <person name="Mortensen U.H."/>
            <person name="Larsen T.O."/>
            <person name="Grigoriev I.V."/>
            <person name="Baker S.E."/>
            <person name="Andersen M.R."/>
            <person name="Nordberg H.P."/>
            <person name="Cantor M.N."/>
            <person name="Hua S.X."/>
        </authorList>
    </citation>
    <scope>NUCLEOTIDE SEQUENCE [LARGE SCALE GENOMIC DNA]</scope>
    <source>
        <strain evidence="2">IBT 19404</strain>
    </source>
</reference>
<evidence type="ECO:0000313" key="1">
    <source>
        <dbReference type="EMBL" id="PLN83433.1"/>
    </source>
</evidence>
<proteinExistence type="predicted"/>
<keyword evidence="2" id="KW-1185">Reference proteome</keyword>